<feature type="non-terminal residue" evidence="1">
    <location>
        <position position="1"/>
    </location>
</feature>
<dbReference type="NCBIfam" id="TIGR01509">
    <property type="entry name" value="HAD-SF-IA-v3"/>
    <property type="match status" value="1"/>
</dbReference>
<gene>
    <name evidence="1" type="ORF">S01H4_33295</name>
</gene>
<dbReference type="PANTHER" id="PTHR43611">
    <property type="entry name" value="ALPHA-D-GLUCOSE 1-PHOSPHATE PHOSPHATASE"/>
    <property type="match status" value="1"/>
</dbReference>
<dbReference type="EMBL" id="BART01017506">
    <property type="protein sequence ID" value="GAG78524.1"/>
    <property type="molecule type" value="Genomic_DNA"/>
</dbReference>
<dbReference type="InterPro" id="IPR023214">
    <property type="entry name" value="HAD_sf"/>
</dbReference>
<dbReference type="PANTHER" id="PTHR43611:SF3">
    <property type="entry name" value="FLAVIN MONONUCLEOTIDE HYDROLASE 1, CHLOROPLATIC"/>
    <property type="match status" value="1"/>
</dbReference>
<dbReference type="SUPFAM" id="SSF56784">
    <property type="entry name" value="HAD-like"/>
    <property type="match status" value="1"/>
</dbReference>
<name>X1A9V5_9ZZZZ</name>
<organism evidence="1">
    <name type="scientific">marine sediment metagenome</name>
    <dbReference type="NCBI Taxonomy" id="412755"/>
    <lineage>
        <taxon>unclassified sequences</taxon>
        <taxon>metagenomes</taxon>
        <taxon>ecological metagenomes</taxon>
    </lineage>
</organism>
<accession>X1A9V5</accession>
<reference evidence="1" key="1">
    <citation type="journal article" date="2014" name="Front. Microbiol.">
        <title>High frequency of phylogenetically diverse reductive dehalogenase-homologous genes in deep subseafloor sedimentary metagenomes.</title>
        <authorList>
            <person name="Kawai M."/>
            <person name="Futagami T."/>
            <person name="Toyoda A."/>
            <person name="Takaki Y."/>
            <person name="Nishi S."/>
            <person name="Hori S."/>
            <person name="Arai W."/>
            <person name="Tsubouchi T."/>
            <person name="Morono Y."/>
            <person name="Uchiyama I."/>
            <person name="Ito T."/>
            <person name="Fujiyama A."/>
            <person name="Inagaki F."/>
            <person name="Takami H."/>
        </authorList>
    </citation>
    <scope>NUCLEOTIDE SEQUENCE</scope>
    <source>
        <strain evidence="1">Expedition CK06-06</strain>
    </source>
</reference>
<sequence>ERYPEENNLLLTFFNHWKEMLTPITQNIQILRELKANDYKIYFLSNYIKEAFDYVQNRYEFFTLADGKVISSEIKLVKPEKKIYQFLLEKYNLNPEQCVFIDDLESNLLQAHSLKIQTIHYLKDTDLRSELRKLNVNLSKN</sequence>
<dbReference type="AlphaFoldDB" id="X1A9V5"/>
<dbReference type="InterPro" id="IPR036412">
    <property type="entry name" value="HAD-like_sf"/>
</dbReference>
<evidence type="ECO:0000313" key="1">
    <source>
        <dbReference type="EMBL" id="GAG78524.1"/>
    </source>
</evidence>
<proteinExistence type="predicted"/>
<comment type="caution">
    <text evidence="1">The sequence shown here is derived from an EMBL/GenBank/DDBJ whole genome shotgun (WGS) entry which is preliminary data.</text>
</comment>
<dbReference type="InterPro" id="IPR006439">
    <property type="entry name" value="HAD-SF_hydro_IA"/>
</dbReference>
<dbReference type="Pfam" id="PF00702">
    <property type="entry name" value="Hydrolase"/>
    <property type="match status" value="1"/>
</dbReference>
<evidence type="ECO:0008006" key="2">
    <source>
        <dbReference type="Google" id="ProtNLM"/>
    </source>
</evidence>
<protein>
    <recommendedName>
        <fullName evidence="2">FCP1 homology domain-containing protein</fullName>
    </recommendedName>
</protein>
<dbReference type="Gene3D" id="3.40.50.1000">
    <property type="entry name" value="HAD superfamily/HAD-like"/>
    <property type="match status" value="1"/>
</dbReference>
<dbReference type="PRINTS" id="PR00413">
    <property type="entry name" value="HADHALOGNASE"/>
</dbReference>